<dbReference type="Gene3D" id="3.40.50.2300">
    <property type="match status" value="1"/>
</dbReference>
<dbReference type="PRINTS" id="PR00344">
    <property type="entry name" value="BCTRLSENSOR"/>
</dbReference>
<dbReference type="Gene3D" id="1.10.287.130">
    <property type="match status" value="1"/>
</dbReference>
<dbReference type="InterPro" id="IPR003661">
    <property type="entry name" value="HisK_dim/P_dom"/>
</dbReference>
<keyword evidence="5 11" id="KW-0418">Kinase</keyword>
<feature type="domain" description="Response regulatory" evidence="10">
    <location>
        <begin position="483"/>
        <end position="598"/>
    </location>
</feature>
<dbReference type="SMART" id="SM00387">
    <property type="entry name" value="HATPase_c"/>
    <property type="match status" value="1"/>
</dbReference>
<feature type="domain" description="Histidine kinase" evidence="9">
    <location>
        <begin position="240"/>
        <end position="455"/>
    </location>
</feature>
<feature type="transmembrane region" description="Helical" evidence="8">
    <location>
        <begin position="62"/>
        <end position="80"/>
    </location>
</feature>
<evidence type="ECO:0000256" key="8">
    <source>
        <dbReference type="SAM" id="Phobius"/>
    </source>
</evidence>
<comment type="catalytic activity">
    <reaction evidence="1">
        <text>ATP + protein L-histidine = ADP + protein N-phospho-L-histidine.</text>
        <dbReference type="EC" id="2.7.13.3"/>
    </reaction>
</comment>
<dbReference type="InterPro" id="IPR005467">
    <property type="entry name" value="His_kinase_dom"/>
</dbReference>
<dbReference type="Gene3D" id="3.30.565.10">
    <property type="entry name" value="Histidine kinase-like ATPase, C-terminal domain"/>
    <property type="match status" value="1"/>
</dbReference>
<feature type="transmembrane region" description="Helical" evidence="8">
    <location>
        <begin position="34"/>
        <end position="56"/>
    </location>
</feature>
<dbReference type="EC" id="2.7.13.3" evidence="2"/>
<evidence type="ECO:0000256" key="2">
    <source>
        <dbReference type="ARBA" id="ARBA00012438"/>
    </source>
</evidence>
<dbReference type="EMBL" id="SMCR01000006">
    <property type="protein sequence ID" value="TCV95223.1"/>
    <property type="molecule type" value="Genomic_DNA"/>
</dbReference>
<sequence>MSTTTGFLLDDDRQADGISQHNQVLLLGMSLERALFSVTAIPFVGITFIIWLYHLGGDIRPFLVWFVFYAVAALLFRLLFRRWREDLQSMPDHLMLSKWRGRVHLIALLNGLALSSSVWITAGKAPQEYVLLLVISIAAILAANATHLTPNLGTFKRFLFSCWGSMILATPWLFGPIWGYVLPLILLYGVAMYRFGLSSNRFFINQVKFEEREKRLAESFRLAKEQAEKALRDKNHFLAAASHDLRQPIHAMGFLIEAIVGRSRDAHLTRLMRDLRQCVQSATAMFDSLMDLSRIENGVVATRRMPVRLLPLFDDLERMFREETHNRGLTLRIRRPPSDAYALGDETLIRRAIVNLIHNGLRYTETGGVLVGARKRGFDWQLDVWDTGVGIADGERTKIYSAFYRNEYAWGIDNAGHGLGLAVVARCATLMAVTHGMNSIAGRGSRFWLRLPRTEPLDNDLDVTLEPSSNDYASVHFSLLSGSCLVVDDDPLVIKAWESLIASWGVDVRCAASARETFAVLDSGFVPEAILCDQRLRSGESGFDILVELLSRFPDASGAMVSGDFKSEILHEAEENGYLVLRKPLPPAQLHALLAQWLQPGEESVERGRKRQPV</sequence>
<reference evidence="11 12" key="1">
    <citation type="submission" date="2019-03" db="EMBL/GenBank/DDBJ databases">
        <title>Genomic Encyclopedia of Type Strains, Phase IV (KMG-IV): sequencing the most valuable type-strain genomes for metagenomic binning, comparative biology and taxonomic classification.</title>
        <authorList>
            <person name="Goeker M."/>
        </authorList>
    </citation>
    <scope>NUCLEOTIDE SEQUENCE [LARGE SCALE GENOMIC DNA]</scope>
    <source>
        <strain evidence="11 12">DSM 19580</strain>
    </source>
</reference>
<dbReference type="InterPro" id="IPR003594">
    <property type="entry name" value="HATPase_dom"/>
</dbReference>
<keyword evidence="4" id="KW-0808">Transferase</keyword>
<evidence type="ECO:0000259" key="10">
    <source>
        <dbReference type="PROSITE" id="PS50110"/>
    </source>
</evidence>
<dbReference type="Pfam" id="PF02518">
    <property type="entry name" value="HATPase_c"/>
    <property type="match status" value="1"/>
</dbReference>
<evidence type="ECO:0000313" key="11">
    <source>
        <dbReference type="EMBL" id="TCV95223.1"/>
    </source>
</evidence>
<gene>
    <name evidence="11" type="ORF">EDC52_106154</name>
</gene>
<dbReference type="AlphaFoldDB" id="A0A4R3YVH5"/>
<dbReference type="SUPFAM" id="SSF47384">
    <property type="entry name" value="Homodimeric domain of signal transducing histidine kinase"/>
    <property type="match status" value="1"/>
</dbReference>
<name>A0A4R3YVH5_9GAMM</name>
<dbReference type="Pfam" id="PF00072">
    <property type="entry name" value="Response_reg"/>
    <property type="match status" value="1"/>
</dbReference>
<protein>
    <recommendedName>
        <fullName evidence="2">histidine kinase</fullName>
        <ecNumber evidence="2">2.7.13.3</ecNumber>
    </recommendedName>
</protein>
<dbReference type="CDD" id="cd00156">
    <property type="entry name" value="REC"/>
    <property type="match status" value="1"/>
</dbReference>
<proteinExistence type="predicted"/>
<evidence type="ECO:0000259" key="9">
    <source>
        <dbReference type="PROSITE" id="PS50109"/>
    </source>
</evidence>
<evidence type="ECO:0000256" key="1">
    <source>
        <dbReference type="ARBA" id="ARBA00000085"/>
    </source>
</evidence>
<dbReference type="InterPro" id="IPR001789">
    <property type="entry name" value="Sig_transdc_resp-reg_receiver"/>
</dbReference>
<organism evidence="11 12">
    <name type="scientific">Biostraticola tofi</name>
    <dbReference type="NCBI Taxonomy" id="466109"/>
    <lineage>
        <taxon>Bacteria</taxon>
        <taxon>Pseudomonadati</taxon>
        <taxon>Pseudomonadota</taxon>
        <taxon>Gammaproteobacteria</taxon>
        <taxon>Enterobacterales</taxon>
        <taxon>Bruguierivoracaceae</taxon>
        <taxon>Biostraticola</taxon>
    </lineage>
</organism>
<dbReference type="SUPFAM" id="SSF55874">
    <property type="entry name" value="ATPase domain of HSP90 chaperone/DNA topoisomerase II/histidine kinase"/>
    <property type="match status" value="1"/>
</dbReference>
<dbReference type="InterPro" id="IPR011006">
    <property type="entry name" value="CheY-like_superfamily"/>
</dbReference>
<evidence type="ECO:0000256" key="7">
    <source>
        <dbReference type="PROSITE-ProRule" id="PRU00169"/>
    </source>
</evidence>
<dbReference type="CDD" id="cd00082">
    <property type="entry name" value="HisKA"/>
    <property type="match status" value="1"/>
</dbReference>
<dbReference type="SMART" id="SM00448">
    <property type="entry name" value="REC"/>
    <property type="match status" value="1"/>
</dbReference>
<dbReference type="InterPro" id="IPR036890">
    <property type="entry name" value="HATPase_C_sf"/>
</dbReference>
<feature type="transmembrane region" description="Helical" evidence="8">
    <location>
        <begin position="101"/>
        <end position="123"/>
    </location>
</feature>
<evidence type="ECO:0000256" key="3">
    <source>
        <dbReference type="ARBA" id="ARBA00022553"/>
    </source>
</evidence>
<evidence type="ECO:0000256" key="4">
    <source>
        <dbReference type="ARBA" id="ARBA00022679"/>
    </source>
</evidence>
<keyword evidence="8" id="KW-0472">Membrane</keyword>
<dbReference type="SUPFAM" id="SSF52172">
    <property type="entry name" value="CheY-like"/>
    <property type="match status" value="1"/>
</dbReference>
<keyword evidence="8" id="KW-1133">Transmembrane helix</keyword>
<accession>A0A4R3YVH5</accession>
<evidence type="ECO:0000256" key="5">
    <source>
        <dbReference type="ARBA" id="ARBA00022777"/>
    </source>
</evidence>
<dbReference type="OrthoDB" id="9764438at2"/>
<dbReference type="Pfam" id="PF00512">
    <property type="entry name" value="HisKA"/>
    <property type="match status" value="1"/>
</dbReference>
<feature type="transmembrane region" description="Helical" evidence="8">
    <location>
        <begin position="129"/>
        <end position="146"/>
    </location>
</feature>
<dbReference type="InterPro" id="IPR036097">
    <property type="entry name" value="HisK_dim/P_sf"/>
</dbReference>
<keyword evidence="12" id="KW-1185">Reference proteome</keyword>
<evidence type="ECO:0000256" key="6">
    <source>
        <dbReference type="ARBA" id="ARBA00023012"/>
    </source>
</evidence>
<dbReference type="InterPro" id="IPR050736">
    <property type="entry name" value="Sensor_HK_Regulatory"/>
</dbReference>
<keyword evidence="6" id="KW-0902">Two-component regulatory system</keyword>
<dbReference type="PANTHER" id="PTHR43711">
    <property type="entry name" value="TWO-COMPONENT HISTIDINE KINASE"/>
    <property type="match status" value="1"/>
</dbReference>
<dbReference type="InterPro" id="IPR004358">
    <property type="entry name" value="Sig_transdc_His_kin-like_C"/>
</dbReference>
<evidence type="ECO:0000313" key="12">
    <source>
        <dbReference type="Proteomes" id="UP000295719"/>
    </source>
</evidence>
<dbReference type="RefSeq" id="WP_131865908.1">
    <property type="nucleotide sequence ID" value="NZ_SMCR01000006.1"/>
</dbReference>
<comment type="caution">
    <text evidence="11">The sequence shown here is derived from an EMBL/GenBank/DDBJ whole genome shotgun (WGS) entry which is preliminary data.</text>
</comment>
<feature type="modified residue" description="4-aspartylphosphate" evidence="7">
    <location>
        <position position="533"/>
    </location>
</feature>
<dbReference type="SMART" id="SM00388">
    <property type="entry name" value="HisKA"/>
    <property type="match status" value="1"/>
</dbReference>
<dbReference type="PROSITE" id="PS50109">
    <property type="entry name" value="HIS_KIN"/>
    <property type="match status" value="1"/>
</dbReference>
<keyword evidence="8" id="KW-0812">Transmembrane</keyword>
<dbReference type="PANTHER" id="PTHR43711:SF31">
    <property type="entry name" value="HISTIDINE KINASE"/>
    <property type="match status" value="1"/>
</dbReference>
<dbReference type="GO" id="GO:0000155">
    <property type="term" value="F:phosphorelay sensor kinase activity"/>
    <property type="evidence" value="ECO:0007669"/>
    <property type="project" value="InterPro"/>
</dbReference>
<keyword evidence="3 7" id="KW-0597">Phosphoprotein</keyword>
<dbReference type="Proteomes" id="UP000295719">
    <property type="component" value="Unassembled WGS sequence"/>
</dbReference>
<dbReference type="PROSITE" id="PS50110">
    <property type="entry name" value="RESPONSE_REGULATORY"/>
    <property type="match status" value="1"/>
</dbReference>